<dbReference type="Proteomes" id="UP000281553">
    <property type="component" value="Unassembled WGS sequence"/>
</dbReference>
<keyword evidence="3" id="KW-1185">Reference proteome</keyword>
<protein>
    <submittedName>
        <fullName evidence="2">Uncharacterized protein</fullName>
    </submittedName>
</protein>
<name>A0A3P6U575_DIBLA</name>
<dbReference type="AlphaFoldDB" id="A0A3P6U575"/>
<accession>A0A3P6U575</accession>
<sequence length="148" mass="16229">MYGHKTCLTICSFTFLVILGIVSGKLKCVLALFFSLSKHKQKMRSQTKLPIPGAIRPSILPTSVGPTPYALRSKDVEQKSNSESPDGDRRYVTPPSSVQNSLPDIQMSKERVNSNSPAEPKPRVSSLPVFGARSAGQDSSYVRRSKYA</sequence>
<evidence type="ECO:0000313" key="3">
    <source>
        <dbReference type="Proteomes" id="UP000281553"/>
    </source>
</evidence>
<feature type="compositionally biased region" description="Basic and acidic residues" evidence="1">
    <location>
        <begin position="72"/>
        <end position="91"/>
    </location>
</feature>
<organism evidence="2 3">
    <name type="scientific">Dibothriocephalus latus</name>
    <name type="common">Fish tapeworm</name>
    <name type="synonym">Diphyllobothrium latum</name>
    <dbReference type="NCBI Taxonomy" id="60516"/>
    <lineage>
        <taxon>Eukaryota</taxon>
        <taxon>Metazoa</taxon>
        <taxon>Spiralia</taxon>
        <taxon>Lophotrochozoa</taxon>
        <taxon>Platyhelminthes</taxon>
        <taxon>Cestoda</taxon>
        <taxon>Eucestoda</taxon>
        <taxon>Diphyllobothriidea</taxon>
        <taxon>Diphyllobothriidae</taxon>
        <taxon>Dibothriocephalus</taxon>
    </lineage>
</organism>
<reference evidence="2 3" key="1">
    <citation type="submission" date="2018-11" db="EMBL/GenBank/DDBJ databases">
        <authorList>
            <consortium name="Pathogen Informatics"/>
        </authorList>
    </citation>
    <scope>NUCLEOTIDE SEQUENCE [LARGE SCALE GENOMIC DNA]</scope>
</reference>
<feature type="region of interest" description="Disordered" evidence="1">
    <location>
        <begin position="45"/>
        <end position="148"/>
    </location>
</feature>
<evidence type="ECO:0000313" key="2">
    <source>
        <dbReference type="EMBL" id="VDK86330.1"/>
    </source>
</evidence>
<dbReference type="OrthoDB" id="2161974at2759"/>
<feature type="compositionally biased region" description="Polar residues" evidence="1">
    <location>
        <begin position="94"/>
        <end position="103"/>
    </location>
</feature>
<gene>
    <name evidence="2" type="ORF">DILT_LOCUS3864</name>
</gene>
<proteinExistence type="predicted"/>
<dbReference type="EMBL" id="UYRU01044391">
    <property type="protein sequence ID" value="VDK86330.1"/>
    <property type="molecule type" value="Genomic_DNA"/>
</dbReference>
<evidence type="ECO:0000256" key="1">
    <source>
        <dbReference type="SAM" id="MobiDB-lite"/>
    </source>
</evidence>